<dbReference type="AlphaFoldDB" id="A0A1F5UTG1"/>
<evidence type="ECO:0000313" key="3">
    <source>
        <dbReference type="Proteomes" id="UP000179157"/>
    </source>
</evidence>
<dbReference type="STRING" id="1817864.A2Z21_07035"/>
<proteinExistence type="predicted"/>
<reference evidence="2 3" key="1">
    <citation type="journal article" date="2016" name="Nat. Commun.">
        <title>Thousands of microbial genomes shed light on interconnected biogeochemical processes in an aquifer system.</title>
        <authorList>
            <person name="Anantharaman K."/>
            <person name="Brown C.T."/>
            <person name="Hug L.A."/>
            <person name="Sharon I."/>
            <person name="Castelle C.J."/>
            <person name="Probst A.J."/>
            <person name="Thomas B.C."/>
            <person name="Singh A."/>
            <person name="Wilkins M.J."/>
            <person name="Karaoz U."/>
            <person name="Brodie E.L."/>
            <person name="Williams K.H."/>
            <person name="Hubbard S.S."/>
            <person name="Banfield J.F."/>
        </authorList>
    </citation>
    <scope>NUCLEOTIDE SEQUENCE [LARGE SCALE GENOMIC DNA]</scope>
    <source>
        <strain evidence="3">RBG_16_55_9</strain>
    </source>
</reference>
<comment type="caution">
    <text evidence="2">The sequence shown here is derived from an EMBL/GenBank/DDBJ whole genome shotgun (WGS) entry which is preliminary data.</text>
</comment>
<sequence length="122" mass="12973">MVLQGTMLTLTALELENSVFKGWSGCDLVASNSTPLATTKEHGSAPAMLGWTILPAFGLMGLVLVRRRRGRKLIAHAGVLLGLTVMLTACPGFIQIGTQCTITVNADRTVTATFHAVRPELP</sequence>
<keyword evidence="1" id="KW-1133">Transmembrane helix</keyword>
<keyword evidence="1" id="KW-0812">Transmembrane</keyword>
<evidence type="ECO:0000256" key="1">
    <source>
        <dbReference type="SAM" id="Phobius"/>
    </source>
</evidence>
<keyword evidence="1" id="KW-0472">Membrane</keyword>
<gene>
    <name evidence="2" type="ORF">A2Z21_07035</name>
</gene>
<feature type="transmembrane region" description="Helical" evidence="1">
    <location>
        <begin position="48"/>
        <end position="66"/>
    </location>
</feature>
<organism evidence="2 3">
    <name type="scientific">Fraserbacteria sp. (strain RBG_16_55_9)</name>
    <dbReference type="NCBI Taxonomy" id="1817864"/>
    <lineage>
        <taxon>Bacteria</taxon>
        <taxon>Candidatus Fraseribacteriota</taxon>
    </lineage>
</organism>
<evidence type="ECO:0000313" key="2">
    <source>
        <dbReference type="EMBL" id="OGF54443.1"/>
    </source>
</evidence>
<accession>A0A1F5UTG1</accession>
<feature type="transmembrane region" description="Helical" evidence="1">
    <location>
        <begin position="73"/>
        <end position="94"/>
    </location>
</feature>
<dbReference type="Proteomes" id="UP000179157">
    <property type="component" value="Unassembled WGS sequence"/>
</dbReference>
<protein>
    <submittedName>
        <fullName evidence="2">Uncharacterized protein</fullName>
    </submittedName>
</protein>
<dbReference type="EMBL" id="MFGX01000081">
    <property type="protein sequence ID" value="OGF54443.1"/>
    <property type="molecule type" value="Genomic_DNA"/>
</dbReference>
<name>A0A1F5UTG1_FRAXR</name>